<organism evidence="2 3">
    <name type="scientific">Mycena maculata</name>
    <dbReference type="NCBI Taxonomy" id="230809"/>
    <lineage>
        <taxon>Eukaryota</taxon>
        <taxon>Fungi</taxon>
        <taxon>Dikarya</taxon>
        <taxon>Basidiomycota</taxon>
        <taxon>Agaricomycotina</taxon>
        <taxon>Agaricomycetes</taxon>
        <taxon>Agaricomycetidae</taxon>
        <taxon>Agaricales</taxon>
        <taxon>Marasmiineae</taxon>
        <taxon>Mycenaceae</taxon>
        <taxon>Mycena</taxon>
    </lineage>
</organism>
<evidence type="ECO:0000256" key="1">
    <source>
        <dbReference type="SAM" id="MobiDB-lite"/>
    </source>
</evidence>
<gene>
    <name evidence="2" type="ORF">DFH07DRAFT_785408</name>
</gene>
<sequence length="180" mass="19679">MAGDGMPPSSAPRSLLIFCTENGMKCSYKGPQSSFPQKANLAYLQTCFECTAKRACGREAKKTPDSGNTTDSRTRKGPSTLPVDGLSTLEWDVCRSLIKTHCGEAFELETFVSMAGDAAANAFAELDSAKTIADAILKEIWCLMNYRFIYKKCKKSSADASNEKEVQKSHLNDDPSKQRA</sequence>
<evidence type="ECO:0000313" key="3">
    <source>
        <dbReference type="Proteomes" id="UP001215280"/>
    </source>
</evidence>
<feature type="region of interest" description="Disordered" evidence="1">
    <location>
        <begin position="59"/>
        <end position="81"/>
    </location>
</feature>
<evidence type="ECO:0000313" key="2">
    <source>
        <dbReference type="EMBL" id="KAJ7716381.1"/>
    </source>
</evidence>
<comment type="caution">
    <text evidence="2">The sequence shown here is derived from an EMBL/GenBank/DDBJ whole genome shotgun (WGS) entry which is preliminary data.</text>
</comment>
<accession>A0AAD7MHF4</accession>
<dbReference type="EMBL" id="JARJLG010000332">
    <property type="protein sequence ID" value="KAJ7716381.1"/>
    <property type="molecule type" value="Genomic_DNA"/>
</dbReference>
<protein>
    <submittedName>
        <fullName evidence="2">Uncharacterized protein</fullName>
    </submittedName>
</protein>
<keyword evidence="3" id="KW-1185">Reference proteome</keyword>
<dbReference type="AlphaFoldDB" id="A0AAD7MHF4"/>
<dbReference type="Proteomes" id="UP001215280">
    <property type="component" value="Unassembled WGS sequence"/>
</dbReference>
<feature type="compositionally biased region" description="Basic and acidic residues" evidence="1">
    <location>
        <begin position="161"/>
        <end position="180"/>
    </location>
</feature>
<proteinExistence type="predicted"/>
<reference evidence="2" key="1">
    <citation type="submission" date="2023-03" db="EMBL/GenBank/DDBJ databases">
        <title>Massive genome expansion in bonnet fungi (Mycena s.s.) driven by repeated elements and novel gene families across ecological guilds.</title>
        <authorList>
            <consortium name="Lawrence Berkeley National Laboratory"/>
            <person name="Harder C.B."/>
            <person name="Miyauchi S."/>
            <person name="Viragh M."/>
            <person name="Kuo A."/>
            <person name="Thoen E."/>
            <person name="Andreopoulos B."/>
            <person name="Lu D."/>
            <person name="Skrede I."/>
            <person name="Drula E."/>
            <person name="Henrissat B."/>
            <person name="Morin E."/>
            <person name="Kohler A."/>
            <person name="Barry K."/>
            <person name="LaButti K."/>
            <person name="Morin E."/>
            <person name="Salamov A."/>
            <person name="Lipzen A."/>
            <person name="Mereny Z."/>
            <person name="Hegedus B."/>
            <person name="Baldrian P."/>
            <person name="Stursova M."/>
            <person name="Weitz H."/>
            <person name="Taylor A."/>
            <person name="Grigoriev I.V."/>
            <person name="Nagy L.G."/>
            <person name="Martin F."/>
            <person name="Kauserud H."/>
        </authorList>
    </citation>
    <scope>NUCLEOTIDE SEQUENCE</scope>
    <source>
        <strain evidence="2">CBHHK188m</strain>
    </source>
</reference>
<name>A0AAD7MHF4_9AGAR</name>
<feature type="region of interest" description="Disordered" evidence="1">
    <location>
        <begin position="157"/>
        <end position="180"/>
    </location>
</feature>